<evidence type="ECO:0000259" key="2">
    <source>
        <dbReference type="PROSITE" id="PS50119"/>
    </source>
</evidence>
<dbReference type="GO" id="GO:0061630">
    <property type="term" value="F:ubiquitin protein ligase activity"/>
    <property type="evidence" value="ECO:0007669"/>
    <property type="project" value="TreeGrafter"/>
</dbReference>
<keyword evidence="1" id="KW-0479">Metal-binding</keyword>
<protein>
    <recommendedName>
        <fullName evidence="2">B box-type domain-containing protein</fullName>
    </recommendedName>
</protein>
<organism evidence="3 4">
    <name type="scientific">Mytilus coruscus</name>
    <name type="common">Sea mussel</name>
    <dbReference type="NCBI Taxonomy" id="42192"/>
    <lineage>
        <taxon>Eukaryota</taxon>
        <taxon>Metazoa</taxon>
        <taxon>Spiralia</taxon>
        <taxon>Lophotrochozoa</taxon>
        <taxon>Mollusca</taxon>
        <taxon>Bivalvia</taxon>
        <taxon>Autobranchia</taxon>
        <taxon>Pteriomorphia</taxon>
        <taxon>Mytilida</taxon>
        <taxon>Mytiloidea</taxon>
        <taxon>Mytilidae</taxon>
        <taxon>Mytilinae</taxon>
        <taxon>Mytilus</taxon>
    </lineage>
</organism>
<proteinExistence type="predicted"/>
<dbReference type="InterPro" id="IPR047153">
    <property type="entry name" value="TRIM45/56/19-like"/>
</dbReference>
<feature type="domain" description="B box-type" evidence="2">
    <location>
        <begin position="5"/>
        <end position="55"/>
    </location>
</feature>
<dbReference type="Gene3D" id="3.30.160.60">
    <property type="entry name" value="Classic Zinc Finger"/>
    <property type="match status" value="1"/>
</dbReference>
<dbReference type="EMBL" id="CACVKT020000102">
    <property type="protein sequence ID" value="CAC5355936.1"/>
    <property type="molecule type" value="Genomic_DNA"/>
</dbReference>
<name>A0A6J7ZVI0_MYTCO</name>
<keyword evidence="1" id="KW-0862">Zinc</keyword>
<keyword evidence="4" id="KW-1185">Reference proteome</keyword>
<gene>
    <name evidence="3" type="ORF">MCOR_369</name>
</gene>
<keyword evidence="1" id="KW-0863">Zinc-finger</keyword>
<dbReference type="GO" id="GO:0008270">
    <property type="term" value="F:zinc ion binding"/>
    <property type="evidence" value="ECO:0007669"/>
    <property type="project" value="UniProtKB-KW"/>
</dbReference>
<sequence length="307" mass="35286">MASSSCKDICTLCQDDDVSSQAVTWCTECEVFLCIDCDNHHKKSRTSKYHKTVSTEDYHKLPSFMQEISSQCQEHYKKFELYCTFHACPCCVQCVTKHQKCQEMKSLSDILTNVKSSASVQQLEKDLKILKENFKEIVKFFKSRIDENNIQKIKAIEEIRLMRKSIDDYLNRLEQQILDDLESKHSKLISNMSTLLKQIEHRSAKIHKLQEEYFKMTQYATELQIYLGLSEIDKTTSEAAKYIENLESGDQLKGNSLDIKISTALQSILQDVKSFGDINITTSLSTVQIKAGQKKSSARFSSYCSLD</sequence>
<evidence type="ECO:0000313" key="3">
    <source>
        <dbReference type="EMBL" id="CAC5355936.1"/>
    </source>
</evidence>
<evidence type="ECO:0000313" key="4">
    <source>
        <dbReference type="Proteomes" id="UP000507470"/>
    </source>
</evidence>
<reference evidence="3 4" key="1">
    <citation type="submission" date="2020-06" db="EMBL/GenBank/DDBJ databases">
        <authorList>
            <person name="Li R."/>
            <person name="Bekaert M."/>
        </authorList>
    </citation>
    <scope>NUCLEOTIDE SEQUENCE [LARGE SCALE GENOMIC DNA]</scope>
    <source>
        <strain evidence="4">wild</strain>
    </source>
</reference>
<dbReference type="PANTHER" id="PTHR25462">
    <property type="entry name" value="BONUS, ISOFORM C-RELATED"/>
    <property type="match status" value="1"/>
</dbReference>
<dbReference type="Proteomes" id="UP000507470">
    <property type="component" value="Unassembled WGS sequence"/>
</dbReference>
<dbReference type="AlphaFoldDB" id="A0A6J7ZVI0"/>
<dbReference type="PANTHER" id="PTHR25462:SF296">
    <property type="entry name" value="MEIOTIC P26, ISOFORM F"/>
    <property type="match status" value="1"/>
</dbReference>
<accession>A0A6J7ZVI0</accession>
<dbReference type="PROSITE" id="PS50119">
    <property type="entry name" value="ZF_BBOX"/>
    <property type="match status" value="1"/>
</dbReference>
<dbReference type="CDD" id="cd19757">
    <property type="entry name" value="Bbox1"/>
    <property type="match status" value="1"/>
</dbReference>
<dbReference type="InterPro" id="IPR000315">
    <property type="entry name" value="Znf_B-box"/>
</dbReference>
<evidence type="ECO:0000256" key="1">
    <source>
        <dbReference type="PROSITE-ProRule" id="PRU00024"/>
    </source>
</evidence>
<dbReference type="Pfam" id="PF22586">
    <property type="entry name" value="ANCHR-like_BBOX"/>
    <property type="match status" value="1"/>
</dbReference>
<dbReference type="OrthoDB" id="6232044at2759"/>